<proteinExistence type="predicted"/>
<dbReference type="InterPro" id="IPR029063">
    <property type="entry name" value="SAM-dependent_MTases_sf"/>
</dbReference>
<accession>A0ABW1NSI0</accession>
<name>A0ABW1NSI0_9ACTN</name>
<evidence type="ECO:0000313" key="2">
    <source>
        <dbReference type="Proteomes" id="UP001596137"/>
    </source>
</evidence>
<reference evidence="2" key="1">
    <citation type="journal article" date="2019" name="Int. J. Syst. Evol. Microbiol.">
        <title>The Global Catalogue of Microorganisms (GCM) 10K type strain sequencing project: providing services to taxonomists for standard genome sequencing and annotation.</title>
        <authorList>
            <consortium name="The Broad Institute Genomics Platform"/>
            <consortium name="The Broad Institute Genome Sequencing Center for Infectious Disease"/>
            <person name="Wu L."/>
            <person name="Ma J."/>
        </authorList>
    </citation>
    <scope>NUCLEOTIDE SEQUENCE [LARGE SCALE GENOMIC DNA]</scope>
    <source>
        <strain evidence="2">JCM 30346</strain>
    </source>
</reference>
<dbReference type="EMBL" id="JBHSRF010000074">
    <property type="protein sequence ID" value="MFC6085988.1"/>
    <property type="molecule type" value="Genomic_DNA"/>
</dbReference>
<dbReference type="Proteomes" id="UP001596137">
    <property type="component" value="Unassembled WGS sequence"/>
</dbReference>
<sequence length="44" mass="5185">MPQQSARIRRWILEDDWLEGIVALQGERFYNDVSAVGRQRVEVP</sequence>
<comment type="caution">
    <text evidence="1">The sequence shown here is derived from an EMBL/GenBank/DDBJ whole genome shotgun (WGS) entry which is preliminary data.</text>
</comment>
<dbReference type="Gene3D" id="3.40.50.150">
    <property type="entry name" value="Vaccinia Virus protein VP39"/>
    <property type="match status" value="1"/>
</dbReference>
<dbReference type="RefSeq" id="WP_380760720.1">
    <property type="nucleotide sequence ID" value="NZ_JBHSRF010000074.1"/>
</dbReference>
<gene>
    <name evidence="1" type="ORF">ACFP1K_32810</name>
</gene>
<protein>
    <submittedName>
        <fullName evidence="1">Uncharacterized protein</fullName>
    </submittedName>
</protein>
<organism evidence="1 2">
    <name type="scientific">Sphaerisporangium aureirubrum</name>
    <dbReference type="NCBI Taxonomy" id="1544736"/>
    <lineage>
        <taxon>Bacteria</taxon>
        <taxon>Bacillati</taxon>
        <taxon>Actinomycetota</taxon>
        <taxon>Actinomycetes</taxon>
        <taxon>Streptosporangiales</taxon>
        <taxon>Streptosporangiaceae</taxon>
        <taxon>Sphaerisporangium</taxon>
    </lineage>
</organism>
<evidence type="ECO:0000313" key="1">
    <source>
        <dbReference type="EMBL" id="MFC6085988.1"/>
    </source>
</evidence>
<keyword evidence="2" id="KW-1185">Reference proteome</keyword>